<keyword evidence="9" id="KW-0722">Serine protease inhibitor</keyword>
<dbReference type="GeneID" id="8579102"/>
<evidence type="ECO:0000256" key="9">
    <source>
        <dbReference type="ARBA" id="ARBA00022900"/>
    </source>
</evidence>
<keyword evidence="5" id="KW-0645">Protease</keyword>
<dbReference type="CTD" id="8579102"/>
<dbReference type="PRINTS" id="PR00724">
    <property type="entry name" value="CRBOXYPTASEC"/>
</dbReference>
<feature type="domain" description="BPTI/Kunitz inhibitor" evidence="17">
    <location>
        <begin position="88"/>
        <end position="138"/>
    </location>
</feature>
<dbReference type="FunFam" id="3.40.50.1820:FF:000075">
    <property type="entry name" value="Carboxypeptidase"/>
    <property type="match status" value="1"/>
</dbReference>
<protein>
    <recommendedName>
        <fullName evidence="13">Retinoid-inducible serine carboxypeptidase</fullName>
    </recommendedName>
    <alternativeName>
        <fullName evidence="14">Serine carboxypeptidase 1</fullName>
    </alternativeName>
</protein>
<comment type="subcellular location">
    <subcellularLocation>
        <location evidence="1">Secreted</location>
    </subcellularLocation>
</comment>
<dbReference type="InterPro" id="IPR001563">
    <property type="entry name" value="Peptidase_S10"/>
</dbReference>
<comment type="similarity">
    <text evidence="2">Belongs to the peptidase S10 family.</text>
</comment>
<evidence type="ECO:0000256" key="7">
    <source>
        <dbReference type="ARBA" id="ARBA00022729"/>
    </source>
</evidence>
<evidence type="ECO:0000256" key="2">
    <source>
        <dbReference type="ARBA" id="ARBA00009431"/>
    </source>
</evidence>
<dbReference type="PROSITE" id="PS50279">
    <property type="entry name" value="BPTI_KUNITZ_2"/>
    <property type="match status" value="2"/>
</dbReference>
<feature type="region of interest" description="Disordered" evidence="15">
    <location>
        <begin position="297"/>
        <end position="359"/>
    </location>
</feature>
<dbReference type="InParanoid" id="A8X8P2"/>
<evidence type="ECO:0000256" key="13">
    <source>
        <dbReference type="ARBA" id="ARBA00070242"/>
    </source>
</evidence>
<feature type="signal peptide" evidence="16">
    <location>
        <begin position="1"/>
        <end position="17"/>
    </location>
</feature>
<feature type="compositionally biased region" description="Pro residues" evidence="15">
    <location>
        <begin position="382"/>
        <end position="391"/>
    </location>
</feature>
<dbReference type="Proteomes" id="UP000008549">
    <property type="component" value="Unassembled WGS sequence"/>
</dbReference>
<gene>
    <name evidence="18 20" type="ORF">CBG09606</name>
    <name evidence="18" type="ORF">CBG_09606</name>
</gene>
<dbReference type="Gene3D" id="3.40.50.1820">
    <property type="entry name" value="alpha/beta hydrolase"/>
    <property type="match status" value="1"/>
</dbReference>
<dbReference type="eggNOG" id="KOG4295">
    <property type="taxonomic scope" value="Eukaryota"/>
</dbReference>
<dbReference type="HOGENOM" id="CLU_269737_0_0_1"/>
<dbReference type="InterPro" id="IPR020901">
    <property type="entry name" value="Prtase_inh_Kunz-CS"/>
</dbReference>
<dbReference type="ESTHER" id="caebr-A8X8P2">
    <property type="family name" value="Carboxypeptidase_S10"/>
</dbReference>
<dbReference type="SMART" id="SM00131">
    <property type="entry name" value="KU"/>
    <property type="match status" value="2"/>
</dbReference>
<organism evidence="18 19">
    <name type="scientific">Caenorhabditis briggsae</name>
    <dbReference type="NCBI Taxonomy" id="6238"/>
    <lineage>
        <taxon>Eukaryota</taxon>
        <taxon>Metazoa</taxon>
        <taxon>Ecdysozoa</taxon>
        <taxon>Nematoda</taxon>
        <taxon>Chromadorea</taxon>
        <taxon>Rhabditida</taxon>
        <taxon>Rhabditina</taxon>
        <taxon>Rhabditomorpha</taxon>
        <taxon>Rhabditoidea</taxon>
        <taxon>Rhabditidae</taxon>
        <taxon>Peloderinae</taxon>
        <taxon>Caenorhabditis</taxon>
    </lineage>
</organism>
<dbReference type="FunCoup" id="A8X8P2">
    <property type="interactions" value="1230"/>
</dbReference>
<feature type="domain" description="BPTI/Kunitz inhibitor" evidence="17">
    <location>
        <begin position="26"/>
        <end position="77"/>
    </location>
</feature>
<keyword evidence="11" id="KW-0325">Glycoprotein</keyword>
<dbReference type="AlphaFoldDB" id="A8X8P2"/>
<feature type="compositionally biased region" description="Polar residues" evidence="15">
    <location>
        <begin position="392"/>
        <end position="401"/>
    </location>
</feature>
<dbReference type="Pfam" id="PF00014">
    <property type="entry name" value="Kunitz_BPTI"/>
    <property type="match status" value="2"/>
</dbReference>
<dbReference type="SUPFAM" id="SSF57362">
    <property type="entry name" value="BPTI-like"/>
    <property type="match status" value="2"/>
</dbReference>
<evidence type="ECO:0000256" key="4">
    <source>
        <dbReference type="ARBA" id="ARBA00022645"/>
    </source>
</evidence>
<evidence type="ECO:0000256" key="8">
    <source>
        <dbReference type="ARBA" id="ARBA00022801"/>
    </source>
</evidence>
<evidence type="ECO:0000256" key="5">
    <source>
        <dbReference type="ARBA" id="ARBA00022670"/>
    </source>
</evidence>
<keyword evidence="4" id="KW-0121">Carboxypeptidase</keyword>
<evidence type="ECO:0000256" key="10">
    <source>
        <dbReference type="ARBA" id="ARBA00023157"/>
    </source>
</evidence>
<evidence type="ECO:0000256" key="16">
    <source>
        <dbReference type="SAM" id="SignalP"/>
    </source>
</evidence>
<dbReference type="WormBase" id="CBG09606">
    <property type="protein sequence ID" value="CBP45178"/>
    <property type="gene ID" value="WBGene00031166"/>
</dbReference>
<dbReference type="PRINTS" id="PR00759">
    <property type="entry name" value="BASICPTASE"/>
</dbReference>
<dbReference type="GO" id="GO:0006508">
    <property type="term" value="P:proteolysis"/>
    <property type="evidence" value="ECO:0007669"/>
    <property type="project" value="UniProtKB-KW"/>
</dbReference>
<dbReference type="PANTHER" id="PTHR11802:SF3">
    <property type="entry name" value="RETINOID-INDUCIBLE SERINE CARBOXYPEPTIDASE"/>
    <property type="match status" value="1"/>
</dbReference>
<dbReference type="PANTHER" id="PTHR11802">
    <property type="entry name" value="SERINE PROTEASE FAMILY S10 SERINE CARBOXYPEPTIDASE"/>
    <property type="match status" value="1"/>
</dbReference>
<dbReference type="FunFam" id="4.10.410.10:FF:000020">
    <property type="entry name" value="Collagen, type VI, alpha 3"/>
    <property type="match status" value="1"/>
</dbReference>
<dbReference type="GO" id="GO:0005576">
    <property type="term" value="C:extracellular region"/>
    <property type="evidence" value="ECO:0007669"/>
    <property type="project" value="UniProtKB-SubCell"/>
</dbReference>
<keyword evidence="6" id="KW-0646">Protease inhibitor</keyword>
<dbReference type="RefSeq" id="XP_002637106.1">
    <property type="nucleotide sequence ID" value="XM_002637060.1"/>
</dbReference>
<keyword evidence="8" id="KW-0378">Hydrolase</keyword>
<name>A8X8P2_CAEBR</name>
<evidence type="ECO:0000256" key="1">
    <source>
        <dbReference type="ARBA" id="ARBA00004613"/>
    </source>
</evidence>
<dbReference type="Gene3D" id="4.10.410.10">
    <property type="entry name" value="Pancreatic trypsin inhibitor Kunitz domain"/>
    <property type="match status" value="2"/>
</dbReference>
<evidence type="ECO:0000256" key="14">
    <source>
        <dbReference type="ARBA" id="ARBA00077736"/>
    </source>
</evidence>
<dbReference type="Pfam" id="PF00450">
    <property type="entry name" value="Peptidase_S10"/>
    <property type="match status" value="1"/>
</dbReference>
<dbReference type="GO" id="GO:0004185">
    <property type="term" value="F:serine-type carboxypeptidase activity"/>
    <property type="evidence" value="ECO:0000318"/>
    <property type="project" value="GO_Central"/>
</dbReference>
<keyword evidence="10" id="KW-1015">Disulfide bond</keyword>
<feature type="compositionally biased region" description="Polar residues" evidence="15">
    <location>
        <begin position="342"/>
        <end position="352"/>
    </location>
</feature>
<feature type="region of interest" description="Disordered" evidence="15">
    <location>
        <begin position="371"/>
        <end position="401"/>
    </location>
</feature>
<reference evidence="18 19" key="2">
    <citation type="journal article" date="2011" name="PLoS Genet.">
        <title>Caenorhabditis briggsae recombinant inbred line genotypes reveal inter-strain incompatibility and the evolution of recombination.</title>
        <authorList>
            <person name="Ross J.A."/>
            <person name="Koboldt D.C."/>
            <person name="Staisch J.E."/>
            <person name="Chamberlin H.M."/>
            <person name="Gupta B.P."/>
            <person name="Miller R.D."/>
            <person name="Baird S.E."/>
            <person name="Haag E.S."/>
        </authorList>
    </citation>
    <scope>NUCLEOTIDE SEQUENCE [LARGE SCALE GENOMIC DNA]</scope>
    <source>
        <strain evidence="18 19">AF16</strain>
    </source>
</reference>
<reference evidence="18 19" key="1">
    <citation type="journal article" date="2003" name="PLoS Biol.">
        <title>The genome sequence of Caenorhabditis briggsae: a platform for comparative genomics.</title>
        <authorList>
            <person name="Stein L.D."/>
            <person name="Bao Z."/>
            <person name="Blasiar D."/>
            <person name="Blumenthal T."/>
            <person name="Brent M.R."/>
            <person name="Chen N."/>
            <person name="Chinwalla A."/>
            <person name="Clarke L."/>
            <person name="Clee C."/>
            <person name="Coghlan A."/>
            <person name="Coulson A."/>
            <person name="D'Eustachio P."/>
            <person name="Fitch D.H."/>
            <person name="Fulton L.A."/>
            <person name="Fulton R.E."/>
            <person name="Griffiths-Jones S."/>
            <person name="Harris T.W."/>
            <person name="Hillier L.W."/>
            <person name="Kamath R."/>
            <person name="Kuwabara P.E."/>
            <person name="Mardis E.R."/>
            <person name="Marra M.A."/>
            <person name="Miner T.L."/>
            <person name="Minx P."/>
            <person name="Mullikin J.C."/>
            <person name="Plumb R.W."/>
            <person name="Rogers J."/>
            <person name="Schein J.E."/>
            <person name="Sohrmann M."/>
            <person name="Spieth J."/>
            <person name="Stajich J.E."/>
            <person name="Wei C."/>
            <person name="Willey D."/>
            <person name="Wilson R.K."/>
            <person name="Durbin R."/>
            <person name="Waterston R.H."/>
        </authorList>
    </citation>
    <scope>NUCLEOTIDE SEQUENCE [LARGE SCALE GENOMIC DNA]</scope>
    <source>
        <strain evidence="18 19">AF16</strain>
    </source>
</reference>
<sequence length="1211" mass="139252">MLTRLLVLLFGCTAVNSQQLLSNPRCNHWPDRGTCELEFQVKWYYDRYDHRCRRFFYGGCEGNENRFNSLEECSSQCHYEEPSNRDRCFQPHDPGHCHSDIERWFFDQDKKQCVCSWWSGCGGNSNIYYSYNHCMLICGEYAEHGPGIDEKYWGRQMNHTMSAESAQIFNNPTGSFGQYSEEPYPVQVPVDNSYYNNHQRHSDGWNNQQQLLTINISHSDDGPRYFHAAPAVTVPFLSRAQVFKTQADGLTIHRYDSEQRPMQVIDQNSNWQIQEQAPVQDSGYMKRRFKIAKKKIPPRMIHLGTRPSSPSNSYRIQLDGDSSDSNRPVSYQVVREQDAHVQQHNQISQSLQDEAEETQKRIQETLRRNYYEQARYRRPPVQRLPPPPPPHQNTHPDNQNYHPELVNQFKSHLDEHEKALRRKLEAQFPDHIITLIPHIETVRHPDGRNVVRQRIQWTAQPKGARISEHAPIPPVAQLPPIQPIQPIEVQPTYSAPTFAPQEPEETEEPTMSPHEIARLKHEEMQRKFKEEMEKRQAEQKRQQEEQKRQQEEHKMKIQELKATQQKERERIMAERERAEAERRIQYENEMRQRAEEYKAKMRMTTTPTPTTTIETTTEYIQFAYPTVPVRQVVYDADVRRPIPTSKSMAEPIDHVRPIIENVTPASLSLEDIIAMDNQKSDYEDEYDVPMDFPDTEAPPLTTRAPPVTPRYVPPPPPQVSQPKAPVNGGMGMSPIVLPPNSGKKSKLFAPPSSEEYTQEVDFDPYMNLLLILSLVSIALAGSSNSVNTWGGVIQYDEDWGYVDIRANAHTFWWLYAAKPANSQRPLFVWLQGGPGSSSSGFGNFEETGPKTLNGTDNKATWLQVADMVYVDNPVGAGFSYVDDKSAYTTDITQIGKDLLTWLRRFLALHSEYRTRPFYIFCESYGGKMSAQFGKVITDAVKAGSLQLNFRAVALGDSWISAMDYVNTWGPYLYANSFLDDHQLNLVNAEAAKCQALVDQQKWSKATNCWGNMENLIGVETNGVSWYNILKKGDTDDWSSSAAMRSNRVITSTRRLYNRFVAPQNDDTLSSYMDTVVRQKLGIIPDKVKFGAQAGDVFSFQEGDFMTPIWETVDQLLKDGHNVVVYNGNEDLICNTMGTAAWVNRLTWDGAKTFNSTTRHSFKTDSFPLAGYYKTYKNLQFWWILRAGHMVAYDTPESAIFMLKAVVKQYNA</sequence>
<dbReference type="InterPro" id="IPR036880">
    <property type="entry name" value="Kunitz_BPTI_sf"/>
</dbReference>
<keyword evidence="3" id="KW-0964">Secreted</keyword>
<feature type="compositionally biased region" description="Polar residues" evidence="15">
    <location>
        <begin position="306"/>
        <end position="315"/>
    </location>
</feature>
<dbReference type="KEGG" id="cbr:CBG_09606"/>
<evidence type="ECO:0000313" key="20">
    <source>
        <dbReference type="WormBase" id="CBG09606"/>
    </source>
</evidence>
<dbReference type="OMA" id="DEKYWGR"/>
<keyword evidence="7 16" id="KW-0732">Signal</keyword>
<feature type="chain" id="PRO_5002732799" description="Retinoid-inducible serine carboxypeptidase" evidence="16">
    <location>
        <begin position="18"/>
        <end position="1211"/>
    </location>
</feature>
<dbReference type="InterPro" id="IPR029058">
    <property type="entry name" value="AB_hydrolase_fold"/>
</dbReference>
<evidence type="ECO:0000256" key="11">
    <source>
        <dbReference type="ARBA" id="ARBA00023180"/>
    </source>
</evidence>
<evidence type="ECO:0000256" key="3">
    <source>
        <dbReference type="ARBA" id="ARBA00022525"/>
    </source>
</evidence>
<proteinExistence type="inferred from homology"/>
<accession>A8X8P2</accession>
<dbReference type="SUPFAM" id="SSF53474">
    <property type="entry name" value="alpha/beta-Hydrolases"/>
    <property type="match status" value="1"/>
</dbReference>
<evidence type="ECO:0000256" key="12">
    <source>
        <dbReference type="ARBA" id="ARBA00055847"/>
    </source>
</evidence>
<evidence type="ECO:0000313" key="19">
    <source>
        <dbReference type="Proteomes" id="UP000008549"/>
    </source>
</evidence>
<comment type="function">
    <text evidence="12">May be involved in vascular wall and kidney homeostasis.</text>
</comment>
<evidence type="ECO:0000256" key="15">
    <source>
        <dbReference type="SAM" id="MobiDB-lite"/>
    </source>
</evidence>
<dbReference type="CDD" id="cd00109">
    <property type="entry name" value="Kunitz-type"/>
    <property type="match status" value="2"/>
</dbReference>
<evidence type="ECO:0000256" key="6">
    <source>
        <dbReference type="ARBA" id="ARBA00022690"/>
    </source>
</evidence>
<dbReference type="GO" id="GO:0004867">
    <property type="term" value="F:serine-type endopeptidase inhibitor activity"/>
    <property type="evidence" value="ECO:0007669"/>
    <property type="project" value="UniProtKB-KW"/>
</dbReference>
<dbReference type="InterPro" id="IPR002223">
    <property type="entry name" value="Kunitz_BPTI"/>
</dbReference>
<dbReference type="EMBL" id="HE600998">
    <property type="protein sequence ID" value="CAP29003.1"/>
    <property type="molecule type" value="Genomic_DNA"/>
</dbReference>
<evidence type="ECO:0000259" key="17">
    <source>
        <dbReference type="PROSITE" id="PS50279"/>
    </source>
</evidence>
<dbReference type="eggNOG" id="KOG1283">
    <property type="taxonomic scope" value="Eukaryota"/>
</dbReference>
<keyword evidence="19" id="KW-1185">Reference proteome</keyword>
<dbReference type="PROSITE" id="PS00280">
    <property type="entry name" value="BPTI_KUNITZ_1"/>
    <property type="match status" value="1"/>
</dbReference>
<dbReference type="STRING" id="6238.A8X8P2"/>
<evidence type="ECO:0000313" key="18">
    <source>
        <dbReference type="EMBL" id="CAP29003.1"/>
    </source>
</evidence>
<feature type="region of interest" description="Disordered" evidence="15">
    <location>
        <begin position="527"/>
        <end position="554"/>
    </location>
</feature>